<name>A0AA39XIQ7_9PEZI</name>
<comment type="caution">
    <text evidence="1">The sequence shown here is derived from an EMBL/GenBank/DDBJ whole genome shotgun (WGS) entry which is preliminary data.</text>
</comment>
<protein>
    <submittedName>
        <fullName evidence="1">Uncharacterized protein</fullName>
    </submittedName>
</protein>
<organism evidence="1 2">
    <name type="scientific">Bombardia bombarda</name>
    <dbReference type="NCBI Taxonomy" id="252184"/>
    <lineage>
        <taxon>Eukaryota</taxon>
        <taxon>Fungi</taxon>
        <taxon>Dikarya</taxon>
        <taxon>Ascomycota</taxon>
        <taxon>Pezizomycotina</taxon>
        <taxon>Sordariomycetes</taxon>
        <taxon>Sordariomycetidae</taxon>
        <taxon>Sordariales</taxon>
        <taxon>Lasiosphaeriaceae</taxon>
        <taxon>Bombardia</taxon>
    </lineage>
</organism>
<dbReference type="EMBL" id="JAULSR010000001">
    <property type="protein sequence ID" value="KAK0634659.1"/>
    <property type="molecule type" value="Genomic_DNA"/>
</dbReference>
<accession>A0AA39XIQ7</accession>
<reference evidence="1" key="1">
    <citation type="submission" date="2023-06" db="EMBL/GenBank/DDBJ databases">
        <title>Genome-scale phylogeny and comparative genomics of the fungal order Sordariales.</title>
        <authorList>
            <consortium name="Lawrence Berkeley National Laboratory"/>
            <person name="Hensen N."/>
            <person name="Bonometti L."/>
            <person name="Westerberg I."/>
            <person name="Brannstrom I.O."/>
            <person name="Guillou S."/>
            <person name="Cros-Aarteil S."/>
            <person name="Calhoun S."/>
            <person name="Haridas S."/>
            <person name="Kuo A."/>
            <person name="Mondo S."/>
            <person name="Pangilinan J."/>
            <person name="Riley R."/>
            <person name="LaButti K."/>
            <person name="Andreopoulos B."/>
            <person name="Lipzen A."/>
            <person name="Chen C."/>
            <person name="Yanf M."/>
            <person name="Daum C."/>
            <person name="Ng V."/>
            <person name="Clum A."/>
            <person name="Steindorff A."/>
            <person name="Ohm R."/>
            <person name="Martin F."/>
            <person name="Silar P."/>
            <person name="Natvig D."/>
            <person name="Lalanne C."/>
            <person name="Gautier V."/>
            <person name="Ament-velasquez S.L."/>
            <person name="Kruys A."/>
            <person name="Hutchinson M.I."/>
            <person name="Powell A.J."/>
            <person name="Barry K."/>
            <person name="Miller A.N."/>
            <person name="Grigoriev I.V."/>
            <person name="Debuchy R."/>
            <person name="Gladieux P."/>
            <person name="Thoren M.H."/>
            <person name="Johannesson H."/>
        </authorList>
    </citation>
    <scope>NUCLEOTIDE SEQUENCE</scope>
    <source>
        <strain evidence="1">SMH3391-2</strain>
    </source>
</reference>
<gene>
    <name evidence="1" type="ORF">B0T17DRAFT_611630</name>
</gene>
<sequence length="122" mass="13715">MSGGYYKYRCKYFYTYDCTEWVYVNGAACAVCLAEGREAMESEVAWAPAPGEPKPIQVPTVRDGELHWHEMEYVQNVESGGSLIYWTLRHKATQPLTTTAMTTTDTPRPVMSTSGIGTHYGY</sequence>
<dbReference type="AlphaFoldDB" id="A0AA39XIQ7"/>
<dbReference type="Proteomes" id="UP001174934">
    <property type="component" value="Unassembled WGS sequence"/>
</dbReference>
<proteinExistence type="predicted"/>
<evidence type="ECO:0000313" key="1">
    <source>
        <dbReference type="EMBL" id="KAK0634659.1"/>
    </source>
</evidence>
<keyword evidence="2" id="KW-1185">Reference proteome</keyword>
<evidence type="ECO:0000313" key="2">
    <source>
        <dbReference type="Proteomes" id="UP001174934"/>
    </source>
</evidence>